<evidence type="ECO:0000256" key="2">
    <source>
        <dbReference type="ARBA" id="ARBA00022679"/>
    </source>
</evidence>
<organism evidence="3 4">
    <name type="scientific">Ditylenchus dipsaci</name>
    <dbReference type="NCBI Taxonomy" id="166011"/>
    <lineage>
        <taxon>Eukaryota</taxon>
        <taxon>Metazoa</taxon>
        <taxon>Ecdysozoa</taxon>
        <taxon>Nematoda</taxon>
        <taxon>Chromadorea</taxon>
        <taxon>Rhabditida</taxon>
        <taxon>Tylenchina</taxon>
        <taxon>Tylenchomorpha</taxon>
        <taxon>Sphaerularioidea</taxon>
        <taxon>Anguinidae</taxon>
        <taxon>Anguininae</taxon>
        <taxon>Ditylenchus</taxon>
    </lineage>
</organism>
<proteinExistence type="inferred from homology"/>
<dbReference type="Gene3D" id="3.40.50.10540">
    <property type="entry name" value="Crotonobetainyl-coa:carnitine coa-transferase, domain 1"/>
    <property type="match status" value="2"/>
</dbReference>
<dbReference type="InterPro" id="IPR050483">
    <property type="entry name" value="CoA-transferase_III_domain"/>
</dbReference>
<keyword evidence="3" id="KW-1185">Reference proteome</keyword>
<dbReference type="InterPro" id="IPR023606">
    <property type="entry name" value="CoA-Trfase_III_dom_1_sf"/>
</dbReference>
<dbReference type="PANTHER" id="PTHR48207">
    <property type="entry name" value="SUCCINATE--HYDROXYMETHYLGLUTARATE COA-TRANSFERASE"/>
    <property type="match status" value="1"/>
</dbReference>
<dbReference type="Pfam" id="PF02515">
    <property type="entry name" value="CoA_transf_3"/>
    <property type="match status" value="2"/>
</dbReference>
<evidence type="ECO:0000256" key="1">
    <source>
        <dbReference type="ARBA" id="ARBA00008383"/>
    </source>
</evidence>
<protein>
    <submittedName>
        <fullName evidence="4">Uncharacterized protein</fullName>
    </submittedName>
</protein>
<dbReference type="PANTHER" id="PTHR48207:SF3">
    <property type="entry name" value="SUCCINATE--HYDROXYMETHYLGLUTARATE COA-TRANSFERASE"/>
    <property type="match status" value="1"/>
</dbReference>
<evidence type="ECO:0000313" key="3">
    <source>
        <dbReference type="Proteomes" id="UP000887574"/>
    </source>
</evidence>
<dbReference type="Proteomes" id="UP000887574">
    <property type="component" value="Unplaced"/>
</dbReference>
<keyword evidence="2" id="KW-0808">Transferase</keyword>
<name>A0A915D2N3_9BILA</name>
<dbReference type="InterPro" id="IPR003673">
    <property type="entry name" value="CoA-Trfase_fam_III"/>
</dbReference>
<dbReference type="SUPFAM" id="SSF89796">
    <property type="entry name" value="CoA-transferase family III (CaiB/BaiF)"/>
    <property type="match status" value="1"/>
</dbReference>
<evidence type="ECO:0000313" key="4">
    <source>
        <dbReference type="WBParaSite" id="jg15198.2"/>
    </source>
</evidence>
<reference evidence="4" key="1">
    <citation type="submission" date="2022-11" db="UniProtKB">
        <authorList>
            <consortium name="WormBaseParasite"/>
        </authorList>
    </citation>
    <scope>IDENTIFICATION</scope>
</reference>
<dbReference type="AlphaFoldDB" id="A0A915D2N3"/>
<dbReference type="WBParaSite" id="jg15198.2">
    <property type="protein sequence ID" value="jg15198.2"/>
    <property type="gene ID" value="jg15198"/>
</dbReference>
<sequence>MTSSNAAALAGVKIIDFSRILAAPFASMILGDLGAEVWKVERPGLGDDTRSWIPPSINSQSCYFISLNRNKKSIAVNLSNPEGQQLMRSLANKADILLENFKTGQMSKYGLDYTTLSKVNPRLVYCSLTGYGSTGPYATDPGYDVIAEAVGGFMSITGSKQTQEPCKAGVAVTDMLQACLHTCNLLSTQIVALMNLGSNYLNAGLEGRTLGTEHESIVPYQAFKTKDGRYYVVGATSASAFHELCNLLEEELLLILSKRFVSEDLEHWKKVLRSKKFPSGPVNSLKEAFEHEQVKHLGLVEEVHHPAYGNVKLTGPAVKFSGSKNKIFTAPPTLGEHTVEILQKELNLSISALEKLKQDKSHRCIR</sequence>
<accession>A0A915D2N3</accession>
<dbReference type="GO" id="GO:0008410">
    <property type="term" value="F:CoA-transferase activity"/>
    <property type="evidence" value="ECO:0007669"/>
    <property type="project" value="TreeGrafter"/>
</dbReference>
<comment type="similarity">
    <text evidence="1">Belongs to the CoA-transferase III family.</text>
</comment>